<accession>A0ABW3SUM4</accession>
<proteinExistence type="predicted"/>
<dbReference type="Gene3D" id="2.60.40.10">
    <property type="entry name" value="Immunoglobulins"/>
    <property type="match status" value="1"/>
</dbReference>
<keyword evidence="1" id="KW-0732">Signal</keyword>
<protein>
    <submittedName>
        <fullName evidence="3">T9SS type A sorting domain-containing protein</fullName>
    </submittedName>
</protein>
<gene>
    <name evidence="3" type="ORF">ACFQ2O_20650</name>
</gene>
<name>A0ABW3SUM4_9BACT</name>
<evidence type="ECO:0000313" key="4">
    <source>
        <dbReference type="Proteomes" id="UP001597094"/>
    </source>
</evidence>
<evidence type="ECO:0000256" key="1">
    <source>
        <dbReference type="SAM" id="SignalP"/>
    </source>
</evidence>
<dbReference type="Pfam" id="PF18962">
    <property type="entry name" value="Por_Secre_tail"/>
    <property type="match status" value="1"/>
</dbReference>
<reference evidence="4" key="1">
    <citation type="journal article" date="2019" name="Int. J. Syst. Evol. Microbiol.">
        <title>The Global Catalogue of Microorganisms (GCM) 10K type strain sequencing project: providing services to taxonomists for standard genome sequencing and annotation.</title>
        <authorList>
            <consortium name="The Broad Institute Genomics Platform"/>
            <consortium name="The Broad Institute Genome Sequencing Center for Infectious Disease"/>
            <person name="Wu L."/>
            <person name="Ma J."/>
        </authorList>
    </citation>
    <scope>NUCLEOTIDE SEQUENCE [LARGE SCALE GENOMIC DNA]</scope>
    <source>
        <strain evidence="4">JCM 31319</strain>
    </source>
</reference>
<dbReference type="RefSeq" id="WP_377532573.1">
    <property type="nucleotide sequence ID" value="NZ_JBHTLD010000325.1"/>
</dbReference>
<feature type="chain" id="PRO_5046243589" evidence="1">
    <location>
        <begin position="20"/>
        <end position="572"/>
    </location>
</feature>
<organism evidence="3 4">
    <name type="scientific">Pontibacter rugosus</name>
    <dbReference type="NCBI Taxonomy" id="1745966"/>
    <lineage>
        <taxon>Bacteria</taxon>
        <taxon>Pseudomonadati</taxon>
        <taxon>Bacteroidota</taxon>
        <taxon>Cytophagia</taxon>
        <taxon>Cytophagales</taxon>
        <taxon>Hymenobacteraceae</taxon>
        <taxon>Pontibacter</taxon>
    </lineage>
</organism>
<evidence type="ECO:0000259" key="2">
    <source>
        <dbReference type="Pfam" id="PF18962"/>
    </source>
</evidence>
<dbReference type="EMBL" id="JBHTLD010000325">
    <property type="protein sequence ID" value="MFD1188629.1"/>
    <property type="molecule type" value="Genomic_DNA"/>
</dbReference>
<sequence length="572" mass="61803">MKYLYILSAILLFSLSAQAQITIYHEDFSGTVQGVTTLNNTWGLSSQAPTSNTTLSSGGAHYRTSTTIASGYTTKTLYLDNSINTIGFKDIKVTWVDLYAQIKGNVSSNNVRFFYSVNGGSYTEVTGLTHNQYYNQWARINGGAAISLPASCNDARSIRFFWSVVNDNKHGDYYAIDDISISGTPDDDQTTAEADLSVLDWSKIALNEDPFAAGKTYAVDGNKVTFTKASAAGVTITKSVVSNSDFQNPTNTLTLTQTKASSTLGTKVTMTFAEPVADLTFTIFDVDQASNQFQDKLVIKGMGFSGPLSLTKTKVKTTANNSFNLGSSTITGVSGTDVAANSSGGNITVTFSDYVGEVTIEYYNSDAVRNNAGQQGIGIHNLYWRRDRSIITLPVELMAFKGAVQNGNAKLNWATAQETANDKFVVERSQDGKSFTKVGEVKGHGNSSTRLDYSFTDTNPTVGANYYRLRQVDFDGTEAFSNVVALEFQQKQSTAAAGIASVYPTVASVEVNISLAVDKAQVSLVDMKGRTLGQYTAEGRNMVLPVAGLQPGVYFVTVTDGAQRHTQRFIKQ</sequence>
<keyword evidence="4" id="KW-1185">Reference proteome</keyword>
<evidence type="ECO:0000313" key="3">
    <source>
        <dbReference type="EMBL" id="MFD1188629.1"/>
    </source>
</evidence>
<feature type="signal peptide" evidence="1">
    <location>
        <begin position="1"/>
        <end position="19"/>
    </location>
</feature>
<dbReference type="Proteomes" id="UP001597094">
    <property type="component" value="Unassembled WGS sequence"/>
</dbReference>
<dbReference type="InterPro" id="IPR013783">
    <property type="entry name" value="Ig-like_fold"/>
</dbReference>
<comment type="caution">
    <text evidence="3">The sequence shown here is derived from an EMBL/GenBank/DDBJ whole genome shotgun (WGS) entry which is preliminary data.</text>
</comment>
<dbReference type="InterPro" id="IPR026444">
    <property type="entry name" value="Secre_tail"/>
</dbReference>
<dbReference type="Gene3D" id="2.60.120.260">
    <property type="entry name" value="Galactose-binding domain-like"/>
    <property type="match status" value="1"/>
</dbReference>
<feature type="domain" description="Secretion system C-terminal sorting" evidence="2">
    <location>
        <begin position="502"/>
        <end position="570"/>
    </location>
</feature>
<dbReference type="NCBIfam" id="TIGR04183">
    <property type="entry name" value="Por_Secre_tail"/>
    <property type="match status" value="1"/>
</dbReference>